<dbReference type="Proteomes" id="UP000307790">
    <property type="component" value="Unassembled WGS sequence"/>
</dbReference>
<dbReference type="SUPFAM" id="SSF75712">
    <property type="entry name" value="Rad50 coiled-coil Zn hook"/>
    <property type="match status" value="1"/>
</dbReference>
<gene>
    <name evidence="2" type="ORF">FE810_05335</name>
</gene>
<evidence type="ECO:0000256" key="1">
    <source>
        <dbReference type="SAM" id="Phobius"/>
    </source>
</evidence>
<protein>
    <submittedName>
        <fullName evidence="2">Uncharacterized protein</fullName>
    </submittedName>
</protein>
<comment type="caution">
    <text evidence="2">The sequence shown here is derived from an EMBL/GenBank/DDBJ whole genome shotgun (WGS) entry which is preliminary data.</text>
</comment>
<organism evidence="2 3">
    <name type="scientific">Thalassotalea litorea</name>
    <dbReference type="NCBI Taxonomy" id="2020715"/>
    <lineage>
        <taxon>Bacteria</taxon>
        <taxon>Pseudomonadati</taxon>
        <taxon>Pseudomonadota</taxon>
        <taxon>Gammaproteobacteria</taxon>
        <taxon>Alteromonadales</taxon>
        <taxon>Colwelliaceae</taxon>
        <taxon>Thalassotalea</taxon>
    </lineage>
</organism>
<reference evidence="2 3" key="1">
    <citation type="submission" date="2019-05" db="EMBL/GenBank/DDBJ databases">
        <title>Genome sequences of Thalassotalea litorea 1K03283.</title>
        <authorList>
            <person name="Zhang D."/>
        </authorList>
    </citation>
    <scope>NUCLEOTIDE SEQUENCE [LARGE SCALE GENOMIC DNA]</scope>
    <source>
        <strain evidence="2 3">MCCC 1K03283</strain>
    </source>
</reference>
<keyword evidence="1" id="KW-0472">Membrane</keyword>
<feature type="transmembrane region" description="Helical" evidence="1">
    <location>
        <begin position="44"/>
        <end position="61"/>
    </location>
</feature>
<keyword evidence="3" id="KW-1185">Reference proteome</keyword>
<dbReference type="EMBL" id="VCBC01000005">
    <property type="protein sequence ID" value="TLU66144.1"/>
    <property type="molecule type" value="Genomic_DNA"/>
</dbReference>
<keyword evidence="1" id="KW-0812">Transmembrane</keyword>
<keyword evidence="1" id="KW-1133">Transmembrane helix</keyword>
<dbReference type="AlphaFoldDB" id="A0A5R9IKU3"/>
<accession>A0A5R9IKU3</accession>
<dbReference type="OrthoDB" id="6314905at2"/>
<evidence type="ECO:0000313" key="2">
    <source>
        <dbReference type="EMBL" id="TLU66144.1"/>
    </source>
</evidence>
<proteinExistence type="predicted"/>
<name>A0A5R9IKU3_9GAMM</name>
<evidence type="ECO:0000313" key="3">
    <source>
        <dbReference type="Proteomes" id="UP000307790"/>
    </source>
</evidence>
<sequence>MKCKKCKSEITSPLVKATNVTGTPMKSSSCPVCGENLDGSKRHWVVLVILILGIGLISKYFA</sequence>